<reference evidence="1 2" key="1">
    <citation type="submission" date="2019-02" db="EMBL/GenBank/DDBJ databases">
        <title>Deep-cultivation of Planctomycetes and their phenomic and genomic characterization uncovers novel biology.</title>
        <authorList>
            <person name="Wiegand S."/>
            <person name="Jogler M."/>
            <person name="Boedeker C."/>
            <person name="Pinto D."/>
            <person name="Vollmers J."/>
            <person name="Rivas-Marin E."/>
            <person name="Kohn T."/>
            <person name="Peeters S.H."/>
            <person name="Heuer A."/>
            <person name="Rast P."/>
            <person name="Oberbeckmann S."/>
            <person name="Bunk B."/>
            <person name="Jeske O."/>
            <person name="Meyerdierks A."/>
            <person name="Storesund J.E."/>
            <person name="Kallscheuer N."/>
            <person name="Luecker S."/>
            <person name="Lage O.M."/>
            <person name="Pohl T."/>
            <person name="Merkel B.J."/>
            <person name="Hornburger P."/>
            <person name="Mueller R.-W."/>
            <person name="Bruemmer F."/>
            <person name="Labrenz M."/>
            <person name="Spormann A.M."/>
            <person name="Op den Camp H."/>
            <person name="Overmann J."/>
            <person name="Amann R."/>
            <person name="Jetten M.S.M."/>
            <person name="Mascher T."/>
            <person name="Medema M.H."/>
            <person name="Devos D.P."/>
            <person name="Kaster A.-K."/>
            <person name="Ovreas L."/>
            <person name="Rohde M."/>
            <person name="Galperin M.Y."/>
            <person name="Jogler C."/>
        </authorList>
    </citation>
    <scope>NUCLEOTIDE SEQUENCE [LARGE SCALE GENOMIC DNA]</scope>
    <source>
        <strain evidence="1 2">Mal4</strain>
    </source>
</reference>
<dbReference type="KEGG" id="mri:Mal4_32950"/>
<protein>
    <recommendedName>
        <fullName evidence="3">DUF2188 domain-containing protein</fullName>
    </recommendedName>
</protein>
<proteinExistence type="predicted"/>
<dbReference type="RefSeq" id="WP_145370195.1">
    <property type="nucleotide sequence ID" value="NZ_CP036275.1"/>
</dbReference>
<gene>
    <name evidence="1" type="ORF">Mal4_32950</name>
</gene>
<evidence type="ECO:0000313" key="1">
    <source>
        <dbReference type="EMBL" id="QDU38963.1"/>
    </source>
</evidence>
<name>A0A517Z914_9PLAN</name>
<dbReference type="AlphaFoldDB" id="A0A517Z914"/>
<dbReference type="Proteomes" id="UP000320496">
    <property type="component" value="Chromosome"/>
</dbReference>
<organism evidence="1 2">
    <name type="scientific">Maioricimonas rarisocia</name>
    <dbReference type="NCBI Taxonomy" id="2528026"/>
    <lineage>
        <taxon>Bacteria</taxon>
        <taxon>Pseudomonadati</taxon>
        <taxon>Planctomycetota</taxon>
        <taxon>Planctomycetia</taxon>
        <taxon>Planctomycetales</taxon>
        <taxon>Planctomycetaceae</taxon>
        <taxon>Maioricimonas</taxon>
    </lineage>
</organism>
<dbReference type="EMBL" id="CP036275">
    <property type="protein sequence ID" value="QDU38963.1"/>
    <property type="molecule type" value="Genomic_DNA"/>
</dbReference>
<evidence type="ECO:0000313" key="2">
    <source>
        <dbReference type="Proteomes" id="UP000320496"/>
    </source>
</evidence>
<accession>A0A517Z914</accession>
<sequence length="78" mass="8758">MRETVIFGVEGCLNEYAVYIMHKGRWILGSRYDSREEAETVAYAAFERSGLVLEIRDPNGVAISRVGCEEPVHSPVRA</sequence>
<keyword evidence="2" id="KW-1185">Reference proteome</keyword>
<evidence type="ECO:0008006" key="3">
    <source>
        <dbReference type="Google" id="ProtNLM"/>
    </source>
</evidence>